<dbReference type="GO" id="GO:0042938">
    <property type="term" value="P:dipeptide transport"/>
    <property type="evidence" value="ECO:0007669"/>
    <property type="project" value="TreeGrafter"/>
</dbReference>
<keyword evidence="1 2" id="KW-0732">Signal</keyword>
<dbReference type="PANTHER" id="PTHR30290:SF38">
    <property type="entry name" value="D,D-DIPEPTIDE-BINDING PERIPLASMIC PROTEIN DDPA-RELATED"/>
    <property type="match status" value="1"/>
</dbReference>
<reference evidence="4 5" key="1">
    <citation type="submission" date="2015-02" db="EMBL/GenBank/DDBJ databases">
        <title>Draft genome sequences of ten Microbacterium spp. with emphasis on heavy metal contaminated environments.</title>
        <authorList>
            <person name="Corretto E."/>
        </authorList>
    </citation>
    <scope>NUCLEOTIDE SEQUENCE [LARGE SCALE GENOMIC DNA]</scope>
    <source>
        <strain evidence="4 5">DSM 12966</strain>
    </source>
</reference>
<evidence type="ECO:0000256" key="2">
    <source>
        <dbReference type="SAM" id="SignalP"/>
    </source>
</evidence>
<dbReference type="InterPro" id="IPR030678">
    <property type="entry name" value="Peptide/Ni-bd"/>
</dbReference>
<dbReference type="GO" id="GO:1904680">
    <property type="term" value="F:peptide transmembrane transporter activity"/>
    <property type="evidence" value="ECO:0007669"/>
    <property type="project" value="TreeGrafter"/>
</dbReference>
<evidence type="ECO:0000313" key="5">
    <source>
        <dbReference type="Proteomes" id="UP000033572"/>
    </source>
</evidence>
<dbReference type="GO" id="GO:0043190">
    <property type="term" value="C:ATP-binding cassette (ABC) transporter complex"/>
    <property type="evidence" value="ECO:0007669"/>
    <property type="project" value="InterPro"/>
</dbReference>
<gene>
    <name evidence="4" type="primary">oppA_2</name>
    <name evidence="4" type="ORF">RN50_01789</name>
</gene>
<sequence>MTTSRSRRFWRALVGATAVVGAAAMALSGCAPAMSGAKSDMLRVAAIGNASFVQNFNPFSPTAVAMSKNAVYESMMVTNLPKGEIVPWLASGYEWSDDGLTLTFTLNDDLTWSDGEELTSEDVAYSFDLAREVLGESTYEYVDSVATPDDTTVAFAFNRPYTPGLYELGVQLIVPEHIWKDVDDPAKFQNSDPVASGPFTEVANFSAQSFDLLRNPHYWQKDKADYTGIRVIAYGGNDAANIAAINGDIDFGLGFIQDIQKTYVDVDPEHRGYWFPAVGSTIALTLNTAQGPYDDVNLRKAISMGIDREAVVAKGMNGYTHPSDCTGLSDAYDTWRDEALVSQCDWTTYDVDAANALLDSSGYERGADGMRVTPDGAPLEFSIGVGSASTDWIAVAQVISDNMTELGISAPLKVQDWSQINQALFGGTFQGNIAWSGAGVTPFEYYRSAMSCRTVKPVGEEATQNFQRFCSEEADQLLDQFAAATSDEEQAAVMDKLQAVYSESAPTIPLFPGPEWGAYNSTNFVGWPSEDDPYATLSASVSSTVMVLANIRPRE</sequence>
<dbReference type="Gene3D" id="3.10.105.10">
    <property type="entry name" value="Dipeptide-binding Protein, Domain 3"/>
    <property type="match status" value="1"/>
</dbReference>
<dbReference type="GeneID" id="94445536"/>
<accession>A0A0F0KLR6</accession>
<organism evidence="4 5">
    <name type="scientific">Microbacterium foliorum</name>
    <dbReference type="NCBI Taxonomy" id="104336"/>
    <lineage>
        <taxon>Bacteria</taxon>
        <taxon>Bacillati</taxon>
        <taxon>Actinomycetota</taxon>
        <taxon>Actinomycetes</taxon>
        <taxon>Micrococcales</taxon>
        <taxon>Microbacteriaceae</taxon>
        <taxon>Microbacterium</taxon>
    </lineage>
</organism>
<keyword evidence="5" id="KW-1185">Reference proteome</keyword>
<dbReference type="PIRSF" id="PIRSF002741">
    <property type="entry name" value="MppA"/>
    <property type="match status" value="1"/>
</dbReference>
<dbReference type="Proteomes" id="UP000033572">
    <property type="component" value="Unassembled WGS sequence"/>
</dbReference>
<evidence type="ECO:0000259" key="3">
    <source>
        <dbReference type="Pfam" id="PF00496"/>
    </source>
</evidence>
<comment type="caution">
    <text evidence="4">The sequence shown here is derived from an EMBL/GenBank/DDBJ whole genome shotgun (WGS) entry which is preliminary data.</text>
</comment>
<dbReference type="Gene3D" id="3.40.190.10">
    <property type="entry name" value="Periplasmic binding protein-like II"/>
    <property type="match status" value="1"/>
</dbReference>
<dbReference type="EMBL" id="JYIU01000041">
    <property type="protein sequence ID" value="KJL21105.1"/>
    <property type="molecule type" value="Genomic_DNA"/>
</dbReference>
<proteinExistence type="predicted"/>
<dbReference type="InterPro" id="IPR000914">
    <property type="entry name" value="SBP_5_dom"/>
</dbReference>
<dbReference type="CDD" id="cd08509">
    <property type="entry name" value="PBP2_TmCBP_oligosaccharides_like"/>
    <property type="match status" value="1"/>
</dbReference>
<dbReference type="PATRIC" id="fig|104336.4.peg.1828"/>
<dbReference type="AlphaFoldDB" id="A0A0F0KLR6"/>
<dbReference type="KEGG" id="mfol:DXT68_14130"/>
<dbReference type="InterPro" id="IPR039424">
    <property type="entry name" value="SBP_5"/>
</dbReference>
<feature type="signal peptide" evidence="2">
    <location>
        <begin position="1"/>
        <end position="33"/>
    </location>
</feature>
<feature type="domain" description="Solute-binding protein family 5" evidence="3">
    <location>
        <begin position="84"/>
        <end position="448"/>
    </location>
</feature>
<dbReference type="PROSITE" id="PS51318">
    <property type="entry name" value="TAT"/>
    <property type="match status" value="1"/>
</dbReference>
<evidence type="ECO:0000256" key="1">
    <source>
        <dbReference type="ARBA" id="ARBA00022729"/>
    </source>
</evidence>
<dbReference type="GO" id="GO:0030288">
    <property type="term" value="C:outer membrane-bounded periplasmic space"/>
    <property type="evidence" value="ECO:0007669"/>
    <property type="project" value="TreeGrafter"/>
</dbReference>
<feature type="chain" id="PRO_5002444669" evidence="2">
    <location>
        <begin position="34"/>
        <end position="555"/>
    </location>
</feature>
<dbReference type="Gene3D" id="3.90.76.10">
    <property type="entry name" value="Dipeptide-binding Protein, Domain 1"/>
    <property type="match status" value="1"/>
</dbReference>
<dbReference type="SUPFAM" id="SSF53850">
    <property type="entry name" value="Periplasmic binding protein-like II"/>
    <property type="match status" value="1"/>
</dbReference>
<dbReference type="RefSeq" id="WP_082068927.1">
    <property type="nucleotide sequence ID" value="NZ_CP031425.1"/>
</dbReference>
<evidence type="ECO:0000313" key="4">
    <source>
        <dbReference type="EMBL" id="KJL21105.1"/>
    </source>
</evidence>
<dbReference type="InterPro" id="IPR006311">
    <property type="entry name" value="TAT_signal"/>
</dbReference>
<dbReference type="PANTHER" id="PTHR30290">
    <property type="entry name" value="PERIPLASMIC BINDING COMPONENT OF ABC TRANSPORTER"/>
    <property type="match status" value="1"/>
</dbReference>
<dbReference type="PROSITE" id="PS51257">
    <property type="entry name" value="PROKAR_LIPOPROTEIN"/>
    <property type="match status" value="1"/>
</dbReference>
<name>A0A0F0KLR6_9MICO</name>
<protein>
    <submittedName>
        <fullName evidence="4">Oligopeptide-binding protein OppA</fullName>
    </submittedName>
</protein>
<dbReference type="Pfam" id="PF00496">
    <property type="entry name" value="SBP_bac_5"/>
    <property type="match status" value="1"/>
</dbReference>